<dbReference type="EMBL" id="JAWDGP010005301">
    <property type="protein sequence ID" value="KAK3758112.1"/>
    <property type="molecule type" value="Genomic_DNA"/>
</dbReference>
<evidence type="ECO:0000313" key="3">
    <source>
        <dbReference type="Proteomes" id="UP001283361"/>
    </source>
</evidence>
<evidence type="ECO:0000256" key="1">
    <source>
        <dbReference type="SAM" id="MobiDB-lite"/>
    </source>
</evidence>
<reference evidence="2" key="1">
    <citation type="journal article" date="2023" name="G3 (Bethesda)">
        <title>A reference genome for the long-term kleptoplast-retaining sea slug Elysia crispata morphotype clarki.</title>
        <authorList>
            <person name="Eastman K.E."/>
            <person name="Pendleton A.L."/>
            <person name="Shaikh M.A."/>
            <person name="Suttiyut T."/>
            <person name="Ogas R."/>
            <person name="Tomko P."/>
            <person name="Gavelis G."/>
            <person name="Widhalm J.R."/>
            <person name="Wisecaver J.H."/>
        </authorList>
    </citation>
    <scope>NUCLEOTIDE SEQUENCE</scope>
    <source>
        <strain evidence="2">ECLA1</strain>
    </source>
</reference>
<feature type="region of interest" description="Disordered" evidence="1">
    <location>
        <begin position="21"/>
        <end position="41"/>
    </location>
</feature>
<sequence length="109" mass="12520">MDNVKSLPYKNSFSGLINKKEVEEEEKKEKDGGTHSYIEEKMKEEHIKNRAARQEMIRCLTGDVGLWRVGEGGMKTRSQANQVRAGLECRACYLIQVIAHARFTVLRHN</sequence>
<comment type="caution">
    <text evidence="2">The sequence shown here is derived from an EMBL/GenBank/DDBJ whole genome shotgun (WGS) entry which is preliminary data.</text>
</comment>
<protein>
    <submittedName>
        <fullName evidence="2">Uncharacterized protein</fullName>
    </submittedName>
</protein>
<organism evidence="2 3">
    <name type="scientific">Elysia crispata</name>
    <name type="common">lettuce slug</name>
    <dbReference type="NCBI Taxonomy" id="231223"/>
    <lineage>
        <taxon>Eukaryota</taxon>
        <taxon>Metazoa</taxon>
        <taxon>Spiralia</taxon>
        <taxon>Lophotrochozoa</taxon>
        <taxon>Mollusca</taxon>
        <taxon>Gastropoda</taxon>
        <taxon>Heterobranchia</taxon>
        <taxon>Euthyneura</taxon>
        <taxon>Panpulmonata</taxon>
        <taxon>Sacoglossa</taxon>
        <taxon>Placobranchoidea</taxon>
        <taxon>Plakobranchidae</taxon>
        <taxon>Elysia</taxon>
    </lineage>
</organism>
<proteinExistence type="predicted"/>
<keyword evidence="3" id="KW-1185">Reference proteome</keyword>
<dbReference type="AlphaFoldDB" id="A0AAE0YXM6"/>
<name>A0AAE0YXM6_9GAST</name>
<accession>A0AAE0YXM6</accession>
<evidence type="ECO:0000313" key="2">
    <source>
        <dbReference type="EMBL" id="KAK3758112.1"/>
    </source>
</evidence>
<gene>
    <name evidence="2" type="ORF">RRG08_006687</name>
</gene>
<dbReference type="Proteomes" id="UP001283361">
    <property type="component" value="Unassembled WGS sequence"/>
</dbReference>